<evidence type="ECO:0000313" key="1">
    <source>
        <dbReference type="EMBL" id="VDN62387.1"/>
    </source>
</evidence>
<proteinExistence type="predicted"/>
<dbReference type="Gene3D" id="3.90.1720.10">
    <property type="entry name" value="endopeptidase domain like (from Nostoc punctiforme)"/>
    <property type="match status" value="1"/>
</dbReference>
<organism evidence="1">
    <name type="scientific">Ectopseudomonas oleovorans</name>
    <name type="common">Pseudomonas oleovorans</name>
    <dbReference type="NCBI Taxonomy" id="301"/>
    <lineage>
        <taxon>Bacteria</taxon>
        <taxon>Pseudomonadati</taxon>
        <taxon>Pseudomonadota</taxon>
        <taxon>Gammaproteobacteria</taxon>
        <taxon>Pseudomonadales</taxon>
        <taxon>Pseudomonadaceae</taxon>
        <taxon>Ectopseudomonas</taxon>
    </lineage>
</organism>
<gene>
    <name evidence="1" type="ORF">POT9AD_1400</name>
</gene>
<dbReference type="EMBL" id="LR130779">
    <property type="protein sequence ID" value="VDN62387.1"/>
    <property type="molecule type" value="Genomic_DNA"/>
</dbReference>
<protein>
    <submittedName>
        <fullName evidence="1">Permuted papain-like amidase enzyme, YaeF/YiiX, C92 family</fullName>
    </submittedName>
</protein>
<dbReference type="AlphaFoldDB" id="A0A653B2A8"/>
<dbReference type="InterPro" id="IPR038765">
    <property type="entry name" value="Papain-like_cys_pep_sf"/>
</dbReference>
<reference evidence="1" key="1">
    <citation type="submission" date="2018-11" db="EMBL/GenBank/DDBJ databases">
        <authorList>
            <consortium name="Genoscope - CEA"/>
            <person name="William W."/>
        </authorList>
    </citation>
    <scope>NUCLEOTIDE SEQUENCE [LARGE SCALE GENOMIC DNA]</scope>
    <source>
        <strain evidence="1">T9AD</strain>
    </source>
</reference>
<sequence>MALASLQPQPSVSAPVRSLPPVQNGDWVFRLGPSRESRLIQQVGGGDYSHIGMIVSTSPQALVAHATTDDDPERPDQVLLSPLTEFVDPRHARAFAIARPDFLDAEQRLQVSAAVRDEVGQPFLLEPRNLAHRYCTTLLADAIRMQHPGFDPQWQRLDLPVFHGEYLFPRAFAEYPGITWLYRYSIVE</sequence>
<name>A0A653B2A8_ECTOL</name>
<dbReference type="SUPFAM" id="SSF54001">
    <property type="entry name" value="Cysteine proteinases"/>
    <property type="match status" value="1"/>
</dbReference>
<accession>A0A653B2A8</accession>